<name>A0ABQ7AIC7_BRACR</name>
<dbReference type="EMBL" id="QGKV02002055">
    <property type="protein sequence ID" value="KAF3497371.1"/>
    <property type="molecule type" value="Genomic_DNA"/>
</dbReference>
<proteinExistence type="predicted"/>
<evidence type="ECO:0000313" key="1">
    <source>
        <dbReference type="EMBL" id="KAF3497371.1"/>
    </source>
</evidence>
<protein>
    <submittedName>
        <fullName evidence="1">Uncharacterized protein</fullName>
    </submittedName>
</protein>
<gene>
    <name evidence="1" type="ORF">DY000_02052911</name>
</gene>
<reference evidence="1 2" key="1">
    <citation type="journal article" date="2020" name="BMC Genomics">
        <title>Intraspecific diversification of the crop wild relative Brassica cretica Lam. using demographic model selection.</title>
        <authorList>
            <person name="Kioukis A."/>
            <person name="Michalopoulou V.A."/>
            <person name="Briers L."/>
            <person name="Pirintsos S."/>
            <person name="Studholme D.J."/>
            <person name="Pavlidis P."/>
            <person name="Sarris P.F."/>
        </authorList>
    </citation>
    <scope>NUCLEOTIDE SEQUENCE [LARGE SCALE GENOMIC DNA]</scope>
    <source>
        <strain evidence="2">cv. PFS-1207/04</strain>
    </source>
</reference>
<evidence type="ECO:0000313" key="2">
    <source>
        <dbReference type="Proteomes" id="UP000266723"/>
    </source>
</evidence>
<accession>A0ABQ7AIC7</accession>
<dbReference type="Proteomes" id="UP000266723">
    <property type="component" value="Unassembled WGS sequence"/>
</dbReference>
<organism evidence="1 2">
    <name type="scientific">Brassica cretica</name>
    <name type="common">Mustard</name>
    <dbReference type="NCBI Taxonomy" id="69181"/>
    <lineage>
        <taxon>Eukaryota</taxon>
        <taxon>Viridiplantae</taxon>
        <taxon>Streptophyta</taxon>
        <taxon>Embryophyta</taxon>
        <taxon>Tracheophyta</taxon>
        <taxon>Spermatophyta</taxon>
        <taxon>Magnoliopsida</taxon>
        <taxon>eudicotyledons</taxon>
        <taxon>Gunneridae</taxon>
        <taxon>Pentapetalae</taxon>
        <taxon>rosids</taxon>
        <taxon>malvids</taxon>
        <taxon>Brassicales</taxon>
        <taxon>Brassicaceae</taxon>
        <taxon>Brassiceae</taxon>
        <taxon>Brassica</taxon>
    </lineage>
</organism>
<sequence>MRHKYKRKLLYANSEFVQGATMGMRHKARLGLRKPEYAVNQHPVSEVMPVLLKSGQSASREEAVEEMQDCRSMKQHWCH</sequence>
<keyword evidence="2" id="KW-1185">Reference proteome</keyword>
<comment type="caution">
    <text evidence="1">The sequence shown here is derived from an EMBL/GenBank/DDBJ whole genome shotgun (WGS) entry which is preliminary data.</text>
</comment>